<comment type="subcellular location">
    <subcellularLocation>
        <location evidence="1">Nucleus</location>
    </subcellularLocation>
</comment>
<dbReference type="EMBL" id="LGRX02033506">
    <property type="protein sequence ID" value="KAK3240958.1"/>
    <property type="molecule type" value="Genomic_DNA"/>
</dbReference>
<feature type="region of interest" description="Disordered" evidence="6">
    <location>
        <begin position="195"/>
        <end position="238"/>
    </location>
</feature>
<dbReference type="GO" id="GO:0005634">
    <property type="term" value="C:nucleus"/>
    <property type="evidence" value="ECO:0007669"/>
    <property type="project" value="UniProtKB-SubCell"/>
</dbReference>
<dbReference type="PROSITE" id="PS50217">
    <property type="entry name" value="BZIP"/>
    <property type="match status" value="1"/>
</dbReference>
<dbReference type="SMART" id="SM00338">
    <property type="entry name" value="BRLZ"/>
    <property type="match status" value="1"/>
</dbReference>
<dbReference type="GO" id="GO:0003700">
    <property type="term" value="F:DNA-binding transcription factor activity"/>
    <property type="evidence" value="ECO:0007669"/>
    <property type="project" value="InterPro"/>
</dbReference>
<dbReference type="CDD" id="cd14703">
    <property type="entry name" value="bZIP_plant_RF2"/>
    <property type="match status" value="1"/>
</dbReference>
<evidence type="ECO:0000256" key="5">
    <source>
        <dbReference type="ARBA" id="ARBA00023242"/>
    </source>
</evidence>
<feature type="compositionally biased region" description="Polar residues" evidence="6">
    <location>
        <begin position="52"/>
        <end position="65"/>
    </location>
</feature>
<gene>
    <name evidence="8" type="ORF">CYMTET_49236</name>
</gene>
<dbReference type="GO" id="GO:0003677">
    <property type="term" value="F:DNA binding"/>
    <property type="evidence" value="ECO:0007669"/>
    <property type="project" value="UniProtKB-KW"/>
</dbReference>
<keyword evidence="5" id="KW-0539">Nucleus</keyword>
<dbReference type="PANTHER" id="PTHR13690:SF124">
    <property type="entry name" value="TRANSCRIPTION FACTOR RF2A"/>
    <property type="match status" value="1"/>
</dbReference>
<dbReference type="PANTHER" id="PTHR13690">
    <property type="entry name" value="TRANSCRIPTION FACTOR POSF21-RELATED"/>
    <property type="match status" value="1"/>
</dbReference>
<evidence type="ECO:0000256" key="4">
    <source>
        <dbReference type="ARBA" id="ARBA00023163"/>
    </source>
</evidence>
<dbReference type="AlphaFoldDB" id="A0AAE0BQL2"/>
<proteinExistence type="predicted"/>
<evidence type="ECO:0000256" key="1">
    <source>
        <dbReference type="ARBA" id="ARBA00004123"/>
    </source>
</evidence>
<protein>
    <recommendedName>
        <fullName evidence="7">BZIP domain-containing protein</fullName>
    </recommendedName>
</protein>
<accession>A0AAE0BQL2</accession>
<reference evidence="8 9" key="1">
    <citation type="journal article" date="2015" name="Genome Biol. Evol.">
        <title>Comparative Genomics of a Bacterivorous Green Alga Reveals Evolutionary Causalities and Consequences of Phago-Mixotrophic Mode of Nutrition.</title>
        <authorList>
            <person name="Burns J.A."/>
            <person name="Paasch A."/>
            <person name="Narechania A."/>
            <person name="Kim E."/>
        </authorList>
    </citation>
    <scope>NUCLEOTIDE SEQUENCE [LARGE SCALE GENOMIC DNA]</scope>
    <source>
        <strain evidence="8 9">PLY_AMNH</strain>
    </source>
</reference>
<organism evidence="8 9">
    <name type="scientific">Cymbomonas tetramitiformis</name>
    <dbReference type="NCBI Taxonomy" id="36881"/>
    <lineage>
        <taxon>Eukaryota</taxon>
        <taxon>Viridiplantae</taxon>
        <taxon>Chlorophyta</taxon>
        <taxon>Pyramimonadophyceae</taxon>
        <taxon>Pyramimonadales</taxon>
        <taxon>Pyramimonadaceae</taxon>
        <taxon>Cymbomonas</taxon>
    </lineage>
</organism>
<dbReference type="Gene3D" id="1.20.5.170">
    <property type="match status" value="1"/>
</dbReference>
<evidence type="ECO:0000259" key="7">
    <source>
        <dbReference type="PROSITE" id="PS50217"/>
    </source>
</evidence>
<keyword evidence="3" id="KW-0238">DNA-binding</keyword>
<feature type="compositionally biased region" description="Basic and acidic residues" evidence="6">
    <location>
        <begin position="195"/>
        <end position="211"/>
    </location>
</feature>
<sequence>MRMHSDAESALPDTSSRDFAGTVTLQGSAQYSAELKDMPEAPNKRRGHRRSVSQPTDMATFSQPQKCGEQEEQQWSQLEQGTAVAGNIGGTAFALGNSRVDRKGASRPPATAALAAIVAGAPLAGPDAAQAALLDPKRAKRILANRQSAARSKERKLRYITELERRVSLLTSEATTLSEEYSGLQLESHSLGAEKEDIEKQIKNLEQEIQQRDGLNSRMKEQVQAMKTAATPSAHALG</sequence>
<evidence type="ECO:0000256" key="3">
    <source>
        <dbReference type="ARBA" id="ARBA00023125"/>
    </source>
</evidence>
<dbReference type="Pfam" id="PF00170">
    <property type="entry name" value="bZIP_1"/>
    <property type="match status" value="1"/>
</dbReference>
<dbReference type="InterPro" id="IPR044759">
    <property type="entry name" value="bZIP_RF2"/>
</dbReference>
<comment type="caution">
    <text evidence="8">The sequence shown here is derived from an EMBL/GenBank/DDBJ whole genome shotgun (WGS) entry which is preliminary data.</text>
</comment>
<dbReference type="InterPro" id="IPR046347">
    <property type="entry name" value="bZIP_sf"/>
</dbReference>
<dbReference type="InterPro" id="IPR004827">
    <property type="entry name" value="bZIP"/>
</dbReference>
<feature type="compositionally biased region" description="Basic and acidic residues" evidence="6">
    <location>
        <begin position="34"/>
        <end position="43"/>
    </location>
</feature>
<evidence type="ECO:0000256" key="6">
    <source>
        <dbReference type="SAM" id="MobiDB-lite"/>
    </source>
</evidence>
<feature type="region of interest" description="Disordered" evidence="6">
    <location>
        <begin position="1"/>
        <end position="73"/>
    </location>
</feature>
<feature type="domain" description="BZIP" evidence="7">
    <location>
        <begin position="135"/>
        <end position="191"/>
    </location>
</feature>
<name>A0AAE0BQL2_9CHLO</name>
<dbReference type="Proteomes" id="UP001190700">
    <property type="component" value="Unassembled WGS sequence"/>
</dbReference>
<evidence type="ECO:0000313" key="9">
    <source>
        <dbReference type="Proteomes" id="UP001190700"/>
    </source>
</evidence>
<keyword evidence="2" id="KW-0805">Transcription regulation</keyword>
<evidence type="ECO:0000256" key="2">
    <source>
        <dbReference type="ARBA" id="ARBA00023015"/>
    </source>
</evidence>
<dbReference type="SUPFAM" id="SSF57959">
    <property type="entry name" value="Leucine zipper domain"/>
    <property type="match status" value="1"/>
</dbReference>
<evidence type="ECO:0000313" key="8">
    <source>
        <dbReference type="EMBL" id="KAK3240958.1"/>
    </source>
</evidence>
<keyword evidence="9" id="KW-1185">Reference proteome</keyword>
<keyword evidence="4" id="KW-0804">Transcription</keyword>